<comment type="caution">
    <text evidence="2">The sequence shown here is derived from an EMBL/GenBank/DDBJ whole genome shotgun (WGS) entry which is preliminary data.</text>
</comment>
<keyword evidence="1" id="KW-0472">Membrane</keyword>
<evidence type="ECO:0000256" key="1">
    <source>
        <dbReference type="SAM" id="Phobius"/>
    </source>
</evidence>
<gene>
    <name evidence="2" type="ORF">IV44_GL001436</name>
</gene>
<feature type="transmembrane region" description="Helical" evidence="1">
    <location>
        <begin position="113"/>
        <end position="133"/>
    </location>
</feature>
<evidence type="ECO:0000313" key="2">
    <source>
        <dbReference type="EMBL" id="KRN92720.1"/>
    </source>
</evidence>
<keyword evidence="1" id="KW-1133">Transmembrane helix</keyword>
<feature type="transmembrane region" description="Helical" evidence="1">
    <location>
        <begin position="6"/>
        <end position="22"/>
    </location>
</feature>
<dbReference type="AlphaFoldDB" id="A0A0R2KTJ5"/>
<keyword evidence="1" id="KW-0812">Transmembrane</keyword>
<sequence>MWVVLLINTLVAAFLAFFSFKNRHEAFNLFNAGIVFIVFGLVLLISAIPVFKNFDTSSVLMFTAGLLLIVGIIMLIVSWVTKSERAVRIKDIAVTLAVAAVCSIYLIRNLSMINVIVPELAMFLAIVLFAVGLNKN</sequence>
<dbReference type="RefSeq" id="WP_056985109.1">
    <property type="nucleotide sequence ID" value="NZ_JQBQ01000005.1"/>
</dbReference>
<dbReference type="Proteomes" id="UP000051529">
    <property type="component" value="Unassembled WGS sequence"/>
</dbReference>
<evidence type="ECO:0008006" key="4">
    <source>
        <dbReference type="Google" id="ProtNLM"/>
    </source>
</evidence>
<organism evidence="2 3">
    <name type="scientific">Lactobacillus amylovorus subsp. animalium DSM 16698</name>
    <dbReference type="NCBI Taxonomy" id="695563"/>
    <lineage>
        <taxon>Bacteria</taxon>
        <taxon>Bacillati</taxon>
        <taxon>Bacillota</taxon>
        <taxon>Bacilli</taxon>
        <taxon>Lactobacillales</taxon>
        <taxon>Lactobacillaceae</taxon>
        <taxon>Lactobacillus</taxon>
        <taxon>Lactobacillus amylovorus subsp. animalium</taxon>
    </lineage>
</organism>
<feature type="transmembrane region" description="Helical" evidence="1">
    <location>
        <begin position="57"/>
        <end position="77"/>
    </location>
</feature>
<protein>
    <recommendedName>
        <fullName evidence="4">Integral membrane protein</fullName>
    </recommendedName>
</protein>
<accession>A0A0R2KTJ5</accession>
<dbReference type="PATRIC" id="fig|695563.3.peg.1502"/>
<feature type="transmembrane region" description="Helical" evidence="1">
    <location>
        <begin position="29"/>
        <end position="51"/>
    </location>
</feature>
<evidence type="ECO:0000313" key="3">
    <source>
        <dbReference type="Proteomes" id="UP000051529"/>
    </source>
</evidence>
<proteinExistence type="predicted"/>
<reference evidence="2 3" key="1">
    <citation type="journal article" date="2015" name="Genome Announc.">
        <title>Expanding the biotechnology potential of lactobacilli through comparative genomics of 213 strains and associated genera.</title>
        <authorList>
            <person name="Sun Z."/>
            <person name="Harris H.M."/>
            <person name="McCann A."/>
            <person name="Guo C."/>
            <person name="Argimon S."/>
            <person name="Zhang W."/>
            <person name="Yang X."/>
            <person name="Jeffery I.B."/>
            <person name="Cooney J.C."/>
            <person name="Kagawa T.F."/>
            <person name="Liu W."/>
            <person name="Song Y."/>
            <person name="Salvetti E."/>
            <person name="Wrobel A."/>
            <person name="Rasinkangas P."/>
            <person name="Parkhill J."/>
            <person name="Rea M.C."/>
            <person name="O'Sullivan O."/>
            <person name="Ritari J."/>
            <person name="Douillard F.P."/>
            <person name="Paul Ross R."/>
            <person name="Yang R."/>
            <person name="Briner A.E."/>
            <person name="Felis G.E."/>
            <person name="de Vos W.M."/>
            <person name="Barrangou R."/>
            <person name="Klaenhammer T.R."/>
            <person name="Caufield P.W."/>
            <person name="Cui Y."/>
            <person name="Zhang H."/>
            <person name="O'Toole P.W."/>
        </authorList>
    </citation>
    <scope>NUCLEOTIDE SEQUENCE [LARGE SCALE GENOMIC DNA]</scope>
    <source>
        <strain evidence="2 3">DSM 16698</strain>
    </source>
</reference>
<feature type="transmembrane region" description="Helical" evidence="1">
    <location>
        <begin position="89"/>
        <end position="107"/>
    </location>
</feature>
<name>A0A0R2KTJ5_LACAM</name>
<dbReference type="EMBL" id="JQBQ01000005">
    <property type="protein sequence ID" value="KRN92720.1"/>
    <property type="molecule type" value="Genomic_DNA"/>
</dbReference>